<accession>A0A9E7QWK2</accession>
<dbReference type="EMBL" id="MW508338">
    <property type="protein sequence ID" value="UVZ42953.1"/>
    <property type="molecule type" value="Genomic_DNA"/>
</dbReference>
<protein>
    <submittedName>
        <fullName evidence="5">PX</fullName>
    </submittedName>
</protein>
<name>A0A9E7QWK2_9ADEN</name>
<dbReference type="Proteomes" id="UP001059127">
    <property type="component" value="Segment"/>
</dbReference>
<keyword evidence="4" id="KW-0238">DNA-binding</keyword>
<dbReference type="Pfam" id="PF05829">
    <property type="entry name" value="Adeno_PX"/>
    <property type="match status" value="1"/>
</dbReference>
<dbReference type="InterPro" id="IPR008393">
    <property type="entry name" value="Adenovirus_late_L2_mu_core"/>
</dbReference>
<dbReference type="GO" id="GO:0003677">
    <property type="term" value="F:DNA binding"/>
    <property type="evidence" value="ECO:0007669"/>
    <property type="project" value="UniProtKB-KW"/>
</dbReference>
<proteinExistence type="predicted"/>
<evidence type="ECO:0000313" key="5">
    <source>
        <dbReference type="EMBL" id="UVZ42953.1"/>
    </source>
</evidence>
<sequence>MFENLAPRKGMSTKIHSVRFNREMRGGFLSLLVPIIASAIGAIPGIASAVIQAKQSER</sequence>
<reference evidence="5" key="2">
    <citation type="journal article" date="2022" name="Infect. Genet. Evol.">
        <title>The genome and phylogenetic analyses of tit siadenoviruses reveal both a novel avian host and viral species.</title>
        <authorList>
            <person name="Gellert A."/>
            <person name="Benko M."/>
            <person name="Harrach B."/>
            <person name="Peters M."/>
            <person name="Kajan G.L."/>
        </authorList>
    </citation>
    <scope>NUCLEOTIDE SEQUENCE</scope>
    <source>
        <strain evidence="5">S478/20</strain>
    </source>
</reference>
<evidence type="ECO:0000256" key="2">
    <source>
        <dbReference type="ARBA" id="ARBA00022844"/>
    </source>
</evidence>
<evidence type="ECO:0000256" key="4">
    <source>
        <dbReference type="ARBA" id="ARBA00023125"/>
    </source>
</evidence>
<comment type="subcellular location">
    <subcellularLocation>
        <location evidence="1">Virion</location>
    </subcellularLocation>
</comment>
<evidence type="ECO:0000256" key="1">
    <source>
        <dbReference type="ARBA" id="ARBA00004328"/>
    </source>
</evidence>
<evidence type="ECO:0000256" key="3">
    <source>
        <dbReference type="ARBA" id="ARBA00022921"/>
    </source>
</evidence>
<keyword evidence="3" id="KW-0426">Late protein</keyword>
<dbReference type="GO" id="GO:0019013">
    <property type="term" value="C:viral nucleocapsid"/>
    <property type="evidence" value="ECO:0007669"/>
    <property type="project" value="InterPro"/>
</dbReference>
<organism evidence="5">
    <name type="scientific">Siadenovirus sp</name>
    <dbReference type="NCBI Taxonomy" id="2671519"/>
    <lineage>
        <taxon>Viruses</taxon>
        <taxon>Varidnaviria</taxon>
        <taxon>Bamfordvirae</taxon>
        <taxon>Preplasmiviricota</taxon>
        <taxon>Polisuviricotina</taxon>
        <taxon>Pharingeaviricetes</taxon>
        <taxon>Rowavirales</taxon>
        <taxon>Adenoviridae</taxon>
        <taxon>Siadenovirus</taxon>
    </lineage>
</organism>
<keyword evidence="2" id="KW-0946">Virion</keyword>
<reference evidence="5" key="1">
    <citation type="journal article" date="2021" name="Eur. J. Wildl. Res.">
        <title>Increased mortality in wild tits in North Rhine-Westphalia (Germany) in 2020 with a special focus on Suttonella ornithocola and other infectious pathogens.</title>
        <authorList>
            <person name="Fischer L."/>
            <person name="Peters M."/>
            <person name="Merbach S."/>
            <person name="Eydner M."/>
            <person name="Kuczka A."/>
            <person name="Lambertz J."/>
            <person name="Kummerfeld M."/>
            <person name="Kahnt K."/>
            <person name="Weiss A."/>
            <person name="Petersen H."/>
        </authorList>
    </citation>
    <scope>NUCLEOTIDE SEQUENCE</scope>
    <source>
        <strain evidence="5">S478/20</strain>
    </source>
</reference>
<evidence type="ECO:0000313" key="6">
    <source>
        <dbReference type="Proteomes" id="UP001059127"/>
    </source>
</evidence>
<keyword evidence="6" id="KW-1185">Reference proteome</keyword>